<protein>
    <submittedName>
        <fullName evidence="1">Uncharacterized protein</fullName>
    </submittedName>
</protein>
<dbReference type="OrthoDB" id="28348at10239"/>
<dbReference type="Proteomes" id="UP000297591">
    <property type="component" value="Segment"/>
</dbReference>
<evidence type="ECO:0000313" key="4">
    <source>
        <dbReference type="Proteomes" id="UP000297591"/>
    </source>
</evidence>
<evidence type="ECO:0000313" key="1">
    <source>
        <dbReference type="EMBL" id="AET72621.1"/>
    </source>
</evidence>
<dbReference type="RefSeq" id="YP_008125585.1">
    <property type="nucleotide sequence ID" value="NC_021530.1"/>
</dbReference>
<keyword evidence="3" id="KW-1185">Reference proteome</keyword>
<organism evidence="1 4">
    <name type="scientific">Synechococcus phage S-CAM8</name>
    <dbReference type="NCBI Taxonomy" id="754038"/>
    <lineage>
        <taxon>Viruses</taxon>
        <taxon>Duplodnaviria</taxon>
        <taxon>Heunggongvirae</taxon>
        <taxon>Uroviricota</taxon>
        <taxon>Caudoviricetes</taxon>
        <taxon>Pantevenvirales</taxon>
        <taxon>Kyanoviridae</taxon>
        <taxon>Neritesvirus</taxon>
        <taxon>Neritesvirus scam8</taxon>
    </lineage>
</organism>
<sequence length="55" mass="6324">MVSDSTLMNKTMMTDDTFNVSWDETDMVQVQEDDWISSILGTEDEAIYDVLSEIQ</sequence>
<dbReference type="KEGG" id="vg:16045284"/>
<reference evidence="2 3" key="1">
    <citation type="submission" date="2010-11" db="EMBL/GenBank/DDBJ databases">
        <title>The Genome Sequence of Synechococcus phage S-CAM8 0608BI06.</title>
        <authorList>
            <consortium name="The Broad Institute Genome Sequencing Platform"/>
            <person name="Henn M.R."/>
            <person name="Martiny J."/>
            <person name="Weihe C."/>
            <person name="Levin J."/>
            <person name="Malboeuf C."/>
            <person name="Casali M."/>
            <person name="Russ C."/>
            <person name="Lennon N."/>
            <person name="Chapman S.B."/>
            <person name="Erlich R."/>
            <person name="Young S.K."/>
            <person name="Yandava C."/>
            <person name="Zeng Q."/>
            <person name="Alvarado L."/>
            <person name="Anderson S."/>
            <person name="Berlin A."/>
            <person name="Chen Z."/>
            <person name="Freedman E."/>
            <person name="Gellesch M."/>
            <person name="Goldberg J."/>
            <person name="Green L."/>
            <person name="Griggs A."/>
            <person name="Gujja S."/>
            <person name="Heilman E.R."/>
            <person name="Heiman D."/>
            <person name="Hollinger A."/>
            <person name="Howarth C."/>
            <person name="Larson L."/>
            <person name="Mehta T."/>
            <person name="Pearson M."/>
            <person name="Roberts A."/>
            <person name="Ryan E."/>
            <person name="Saif S."/>
            <person name="Shea T."/>
            <person name="Shenoy N."/>
            <person name="Sisk P."/>
            <person name="Stolte C."/>
            <person name="Sykes S."/>
            <person name="White J."/>
            <person name="Haas B."/>
            <person name="Nusbaum C."/>
            <person name="Birren B."/>
        </authorList>
    </citation>
    <scope>NUCLEOTIDE SEQUENCE [LARGE SCALE GENOMIC DNA]</scope>
    <source>
        <strain evidence="2">S-CAM8 06008BI06</strain>
    </source>
</reference>
<name>G8EXT1_9CAUD</name>
<dbReference type="EMBL" id="JF974299">
    <property type="protein sequence ID" value="AET72621.1"/>
    <property type="molecule type" value="Genomic_DNA"/>
</dbReference>
<dbReference type="EMBL" id="HQ634178">
    <property type="protein sequence ID" value="AGN33892.1"/>
    <property type="molecule type" value="Genomic_DNA"/>
</dbReference>
<dbReference type="Proteomes" id="UP000014318">
    <property type="component" value="Segment"/>
</dbReference>
<accession>G8EXT1</accession>
<reference evidence="1 4" key="2">
    <citation type="submission" date="2010-12" db="EMBL/GenBank/DDBJ databases">
        <title>The Genome Sequence of Synechococcus phage S-CAM8 0608SB47.</title>
        <authorList>
            <consortium name="The Broad Institute Genome Sequencing Platform"/>
            <person name="Henn M.R."/>
            <person name="Martiny J."/>
            <person name="Weihe C."/>
            <person name="Levin J."/>
            <person name="Malboeuf C."/>
            <person name="Casali M."/>
            <person name="Russ C."/>
            <person name="Lennon N."/>
            <person name="Chapman S.B."/>
            <person name="Erlich R."/>
            <person name="Young S.K."/>
            <person name="Yandava C."/>
            <person name="Zeng Q."/>
            <person name="Alvarado L."/>
            <person name="Anderson S."/>
            <person name="Berlin A."/>
            <person name="Chen Z."/>
            <person name="Freedman E."/>
            <person name="Gellesch M."/>
            <person name="Goldberg J."/>
            <person name="Green L."/>
            <person name="Griggs A."/>
            <person name="Gujja S."/>
            <person name="Heilman E.R."/>
            <person name="Heiman D."/>
            <person name="Hollinger A."/>
            <person name="Howarth C."/>
            <person name="Larson L."/>
            <person name="Mehta T."/>
            <person name="Pearson M."/>
            <person name="Roberts A."/>
            <person name="Ryan E."/>
            <person name="Saif S."/>
            <person name="Shea T."/>
            <person name="Shenoy N."/>
            <person name="Sisk P."/>
            <person name="Stolte C."/>
            <person name="Sykes S."/>
            <person name="White J."/>
            <person name="Haas B."/>
            <person name="Nusbaum C."/>
            <person name="Birren B."/>
        </authorList>
    </citation>
    <scope>NUCLEOTIDE SEQUENCE [LARGE SCALE GENOMIC DNA]</scope>
    <source>
        <strain evidence="1 4">0608SB47</strain>
    </source>
</reference>
<dbReference type="GeneID" id="16045284"/>
<gene>
    <name evidence="2" type="ORF">SXCG_00032</name>
    <name evidence="1" type="ORF">SXFG_00071</name>
</gene>
<proteinExistence type="predicted"/>
<evidence type="ECO:0000313" key="3">
    <source>
        <dbReference type="Proteomes" id="UP000014318"/>
    </source>
</evidence>
<evidence type="ECO:0000313" key="2">
    <source>
        <dbReference type="EMBL" id="AGN33892.1"/>
    </source>
</evidence>